<dbReference type="PANTHER" id="PTHR16222:SF24">
    <property type="entry name" value="ADP-RIBOSYLHYDROLASE ARH3"/>
    <property type="match status" value="1"/>
</dbReference>
<keyword evidence="4" id="KW-1185">Reference proteome</keyword>
<dbReference type="PANTHER" id="PTHR16222">
    <property type="entry name" value="ADP-RIBOSYLGLYCOHYDROLASE"/>
    <property type="match status" value="1"/>
</dbReference>
<dbReference type="GeneID" id="18266146"/>
<evidence type="ECO:0000256" key="1">
    <source>
        <dbReference type="ARBA" id="ARBA00010702"/>
    </source>
</evidence>
<dbReference type="RefSeq" id="YP_009001020.1">
    <property type="nucleotide sequence ID" value="NC_023423.1"/>
</dbReference>
<name>W5SAA5_9VIRU</name>
<keyword evidence="2" id="KW-0378">Hydrolase</keyword>
<dbReference type="InterPro" id="IPR036705">
    <property type="entry name" value="Ribosyl_crysJ1_sf"/>
</dbReference>
<comment type="similarity">
    <text evidence="1">Belongs to the ADP-ribosylglycohydrolase family.</text>
</comment>
<dbReference type="InterPro" id="IPR005502">
    <property type="entry name" value="Ribosyl_crysJ1"/>
</dbReference>
<proteinExistence type="inferred from homology"/>
<evidence type="ECO:0000256" key="2">
    <source>
        <dbReference type="ARBA" id="ARBA00022801"/>
    </source>
</evidence>
<dbReference type="OrthoDB" id="10153at10239"/>
<dbReference type="InterPro" id="IPR050792">
    <property type="entry name" value="ADP-ribosylglycohydrolase"/>
</dbReference>
<protein>
    <submittedName>
        <fullName evidence="3">ADP-ribosyl glycohydrolase</fullName>
    </submittedName>
</protein>
<dbReference type="KEGG" id="vg:18266146"/>
<dbReference type="Pfam" id="PF03747">
    <property type="entry name" value="ADP_ribosyl_GH"/>
    <property type="match status" value="1"/>
</dbReference>
<organism evidence="3 4">
    <name type="scientific">Pithovirus sibericum</name>
    <dbReference type="NCBI Taxonomy" id="1450746"/>
    <lineage>
        <taxon>Viruses</taxon>
        <taxon>Pithoviruses</taxon>
        <taxon>Orthopithovirinae</taxon>
        <taxon>Alphapithovirus</taxon>
        <taxon>Alphapithovirus sibericum</taxon>
    </lineage>
</organism>
<dbReference type="EMBL" id="KF740664">
    <property type="protein sequence ID" value="AHH01685.1"/>
    <property type="molecule type" value="Genomic_DNA"/>
</dbReference>
<dbReference type="SUPFAM" id="SSF101478">
    <property type="entry name" value="ADP-ribosylglycohydrolase"/>
    <property type="match status" value="1"/>
</dbReference>
<gene>
    <name evidence="3" type="ORF">pv_118</name>
</gene>
<dbReference type="Gene3D" id="1.10.4080.10">
    <property type="entry name" value="ADP-ribosylation/Crystallin J1"/>
    <property type="match status" value="1"/>
</dbReference>
<reference evidence="3 4" key="1">
    <citation type="journal article" date="2014" name="Proc. Natl. Acad. Sci. U.S.A.">
        <title>Thirty-thousand-year-old distant relative of giant icosahedral DNA viruses with a pandoravirus morphology.</title>
        <authorList>
            <person name="Legendre M."/>
            <person name="Bartoli J."/>
            <person name="Shmakova L."/>
            <person name="Jeudy S."/>
            <person name="Labadie K."/>
            <person name="Adrait A."/>
            <person name="Lescot M."/>
            <person name="Poirot O."/>
            <person name="Bertaux L."/>
            <person name="Bruley C."/>
            <person name="Coute Y."/>
            <person name="Rivkina E."/>
            <person name="Abergel C."/>
            <person name="Claverie J.M."/>
        </authorList>
    </citation>
    <scope>NUCLEOTIDE SEQUENCE [LARGE SCALE GENOMIC DNA]</scope>
    <source>
        <strain evidence="3">P1084-T</strain>
    </source>
</reference>
<sequence length="323" mass="36425">MVDLIDCLRGGFLGLCLGDALGAPHEFRYSISLDQYDGTLRHPIRWRARFQPIKLSVLGQVTDDTTMTISLLTSIVQNKGWEEKNVIEAYLEWANSGIKFMGKNTRALFHGIKTVKGYQSRRSKLDLSSAQSNGSLMRAFPLILLFHYLPEQQAYFKAIEDTNLTNPTDVNRDATLIYLLSLRSVLAQVKFSDIVSQIISACQTEEIRQAIQQGAQGDSRDITQNKGWVAHAIYCLFFSWRQASENLSTISEILDKIIRMGGDTDTNACIAGSLLGVYYGERKMREDFRTSSNLSILLSADTNQGDFPFQDQYHPSKALEMFH</sequence>
<evidence type="ECO:0000313" key="3">
    <source>
        <dbReference type="EMBL" id="AHH01685.1"/>
    </source>
</evidence>
<evidence type="ECO:0000313" key="4">
    <source>
        <dbReference type="Proteomes" id="UP000202176"/>
    </source>
</evidence>
<dbReference type="Proteomes" id="UP000202176">
    <property type="component" value="Segment"/>
</dbReference>
<accession>W5SAA5</accession>
<dbReference type="GO" id="GO:0016787">
    <property type="term" value="F:hydrolase activity"/>
    <property type="evidence" value="ECO:0007669"/>
    <property type="project" value="UniProtKB-KW"/>
</dbReference>